<dbReference type="InterPro" id="IPR011010">
    <property type="entry name" value="DNA_brk_join_enz"/>
</dbReference>
<dbReference type="GO" id="GO:0003677">
    <property type="term" value="F:DNA binding"/>
    <property type="evidence" value="ECO:0007669"/>
    <property type="project" value="UniProtKB-KW"/>
</dbReference>
<dbReference type="PANTHER" id="PTHR30349">
    <property type="entry name" value="PHAGE INTEGRASE-RELATED"/>
    <property type="match status" value="1"/>
</dbReference>
<dbReference type="InterPro" id="IPR002104">
    <property type="entry name" value="Integrase_catalytic"/>
</dbReference>
<dbReference type="InterPro" id="IPR044068">
    <property type="entry name" value="CB"/>
</dbReference>
<dbReference type="GO" id="GO:0015074">
    <property type="term" value="P:DNA integration"/>
    <property type="evidence" value="ECO:0007669"/>
    <property type="project" value="UniProtKB-KW"/>
</dbReference>
<keyword evidence="1" id="KW-0229">DNA integration</keyword>
<dbReference type="GO" id="GO:0006310">
    <property type="term" value="P:DNA recombination"/>
    <property type="evidence" value="ECO:0007669"/>
    <property type="project" value="UniProtKB-KW"/>
</dbReference>
<accession>A0A6H1ZZG6</accession>
<keyword evidence="3" id="KW-0233">DNA recombination</keyword>
<dbReference type="InterPro" id="IPR050090">
    <property type="entry name" value="Tyrosine_recombinase_XerCD"/>
</dbReference>
<name>A0A6H1ZZG6_9ZZZZ</name>
<evidence type="ECO:0000313" key="6">
    <source>
        <dbReference type="EMBL" id="QJA53326.1"/>
    </source>
</evidence>
<proteinExistence type="predicted"/>
<organism evidence="6">
    <name type="scientific">viral metagenome</name>
    <dbReference type="NCBI Taxonomy" id="1070528"/>
    <lineage>
        <taxon>unclassified sequences</taxon>
        <taxon>metagenomes</taxon>
        <taxon>organismal metagenomes</taxon>
    </lineage>
</organism>
<evidence type="ECO:0000313" key="7">
    <source>
        <dbReference type="EMBL" id="QJI03187.1"/>
    </source>
</evidence>
<dbReference type="PANTHER" id="PTHR30349:SF92">
    <property type="entry name" value="SITE-SPECIFIC RECOMBINASE"/>
    <property type="match status" value="1"/>
</dbReference>
<dbReference type="PROSITE" id="PS51900">
    <property type="entry name" value="CB"/>
    <property type="match status" value="1"/>
</dbReference>
<reference evidence="6" key="1">
    <citation type="submission" date="2020-03" db="EMBL/GenBank/DDBJ databases">
        <title>The deep terrestrial virosphere.</title>
        <authorList>
            <person name="Holmfeldt K."/>
            <person name="Nilsson E."/>
            <person name="Simone D."/>
            <person name="Lopez-Fernandez M."/>
            <person name="Wu X."/>
            <person name="de Brujin I."/>
            <person name="Lundin D."/>
            <person name="Andersson A."/>
            <person name="Bertilsson S."/>
            <person name="Dopson M."/>
        </authorList>
    </citation>
    <scope>NUCLEOTIDE SEQUENCE</scope>
    <source>
        <strain evidence="6">TM448A03436</strain>
        <strain evidence="7">TM448B04267</strain>
    </source>
</reference>
<dbReference type="InterPro" id="IPR013762">
    <property type="entry name" value="Integrase-like_cat_sf"/>
</dbReference>
<dbReference type="InterPro" id="IPR010998">
    <property type="entry name" value="Integrase_recombinase_N"/>
</dbReference>
<dbReference type="EMBL" id="MT145066">
    <property type="protein sequence ID" value="QJI03187.1"/>
    <property type="molecule type" value="Genomic_DNA"/>
</dbReference>
<dbReference type="PROSITE" id="PS51898">
    <property type="entry name" value="TYR_RECOMBINASE"/>
    <property type="match status" value="1"/>
</dbReference>
<evidence type="ECO:0000259" key="4">
    <source>
        <dbReference type="PROSITE" id="PS51898"/>
    </source>
</evidence>
<evidence type="ECO:0000256" key="3">
    <source>
        <dbReference type="ARBA" id="ARBA00023172"/>
    </source>
</evidence>
<gene>
    <name evidence="6" type="ORF">TM448A03436_0002</name>
    <name evidence="7" type="ORF">TM448B04267_0002</name>
</gene>
<evidence type="ECO:0000259" key="5">
    <source>
        <dbReference type="PROSITE" id="PS51900"/>
    </source>
</evidence>
<dbReference type="CDD" id="cd00397">
    <property type="entry name" value="DNA_BRE_C"/>
    <property type="match status" value="1"/>
</dbReference>
<dbReference type="Gene3D" id="1.10.150.130">
    <property type="match status" value="1"/>
</dbReference>
<dbReference type="Pfam" id="PF13495">
    <property type="entry name" value="Phage_int_SAM_4"/>
    <property type="match status" value="1"/>
</dbReference>
<evidence type="ECO:0000256" key="1">
    <source>
        <dbReference type="ARBA" id="ARBA00022908"/>
    </source>
</evidence>
<dbReference type="Pfam" id="PF00589">
    <property type="entry name" value="Phage_integrase"/>
    <property type="match status" value="1"/>
</dbReference>
<evidence type="ECO:0000256" key="2">
    <source>
        <dbReference type="ARBA" id="ARBA00023125"/>
    </source>
</evidence>
<keyword evidence="2" id="KW-0238">DNA-binding</keyword>
<dbReference type="Gene3D" id="1.10.443.10">
    <property type="entry name" value="Intergrase catalytic core"/>
    <property type="match status" value="1"/>
</dbReference>
<dbReference type="SUPFAM" id="SSF56349">
    <property type="entry name" value="DNA breaking-rejoining enzymes"/>
    <property type="match status" value="1"/>
</dbReference>
<dbReference type="InterPro" id="IPR004107">
    <property type="entry name" value="Integrase_SAM-like_N"/>
</dbReference>
<feature type="domain" description="Core-binding (CB)" evidence="5">
    <location>
        <begin position="1"/>
        <end position="84"/>
    </location>
</feature>
<sequence>MTTILKNFLGDCKTRGLTKHTIETYKSNAKTFLEQYPDPVSVGQDELRDFLGTLRERELHGSTLNGSTLKGYFASLSAMYDFLVYEGALVANPVPSFRKRYLSRLKVQYGGENERQLASIPTMRALVSAAETEGIRTVAIIMLFAKTGMRKGESWRLREHDINFEENTIRVPGRSKRTYRTAFVDDELRAVLKKYLAWRMGRAYTDWLWISDAGGHLHPDRLGAAVTVSAERIGIHSPGAPLCERFTTHCGRHFLTTSLFRAGMNPQHIKYLRGDSLKKEAWQMYNHIEIEDVRAEYLRCIPKLLRFEQKLEVFL</sequence>
<protein>
    <submittedName>
        <fullName evidence="6">Putative site-specific tyrosine recombinase</fullName>
    </submittedName>
</protein>
<feature type="domain" description="Tyr recombinase" evidence="4">
    <location>
        <begin position="112"/>
        <end position="298"/>
    </location>
</feature>
<dbReference type="EMBL" id="MT144413">
    <property type="protein sequence ID" value="QJA53326.1"/>
    <property type="molecule type" value="Genomic_DNA"/>
</dbReference>
<dbReference type="AlphaFoldDB" id="A0A6H1ZZG6"/>